<dbReference type="Proteomes" id="UP001139308">
    <property type="component" value="Unassembled WGS sequence"/>
</dbReference>
<reference evidence="2" key="1">
    <citation type="submission" date="2022-01" db="EMBL/GenBank/DDBJ databases">
        <title>Genome sequence and assembly of Parabukholderia sp. RG36.</title>
        <authorList>
            <person name="Chhetri G."/>
        </authorList>
    </citation>
    <scope>NUCLEOTIDE SEQUENCE</scope>
    <source>
        <strain evidence="2">RG36</strain>
    </source>
</reference>
<gene>
    <name evidence="2" type="ORF">L5014_31025</name>
</gene>
<evidence type="ECO:0000313" key="2">
    <source>
        <dbReference type="EMBL" id="MCG5077727.1"/>
    </source>
</evidence>
<organism evidence="2 3">
    <name type="scientific">Paraburkholderia tagetis</name>
    <dbReference type="NCBI Taxonomy" id="2913261"/>
    <lineage>
        <taxon>Bacteria</taxon>
        <taxon>Pseudomonadati</taxon>
        <taxon>Pseudomonadota</taxon>
        <taxon>Betaproteobacteria</taxon>
        <taxon>Burkholderiales</taxon>
        <taxon>Burkholderiaceae</taxon>
        <taxon>Paraburkholderia</taxon>
    </lineage>
</organism>
<protein>
    <submittedName>
        <fullName evidence="2">Uncharacterized protein</fullName>
    </submittedName>
</protein>
<proteinExistence type="predicted"/>
<evidence type="ECO:0000313" key="3">
    <source>
        <dbReference type="Proteomes" id="UP001139308"/>
    </source>
</evidence>
<sequence length="93" mass="9669">MNQPAQHTSLDIVVDGEHDIGLPRRARVGKRARVAVIVVALMLGAGATRTIGTIVSNVMGARHLAEVTKQNGPQYCSAGPCREALAGAARRGG</sequence>
<name>A0A9X1ULS4_9BURK</name>
<keyword evidence="1" id="KW-0812">Transmembrane</keyword>
<accession>A0A9X1ULS4</accession>
<keyword evidence="1" id="KW-1133">Transmembrane helix</keyword>
<dbReference type="RefSeq" id="WP_238467625.1">
    <property type="nucleotide sequence ID" value="NZ_JAKLJA010000041.1"/>
</dbReference>
<evidence type="ECO:0000256" key="1">
    <source>
        <dbReference type="SAM" id="Phobius"/>
    </source>
</evidence>
<keyword evidence="1" id="KW-0472">Membrane</keyword>
<comment type="caution">
    <text evidence="2">The sequence shown here is derived from an EMBL/GenBank/DDBJ whole genome shotgun (WGS) entry which is preliminary data.</text>
</comment>
<dbReference type="EMBL" id="JAKLJA010000041">
    <property type="protein sequence ID" value="MCG5077727.1"/>
    <property type="molecule type" value="Genomic_DNA"/>
</dbReference>
<keyword evidence="3" id="KW-1185">Reference proteome</keyword>
<dbReference type="AlphaFoldDB" id="A0A9X1ULS4"/>
<feature type="transmembrane region" description="Helical" evidence="1">
    <location>
        <begin position="34"/>
        <end position="55"/>
    </location>
</feature>